<dbReference type="InterPro" id="IPR000504">
    <property type="entry name" value="RRM_dom"/>
</dbReference>
<accession>A0A6G1D7I2</accession>
<evidence type="ECO:0000256" key="2">
    <source>
        <dbReference type="ARBA" id="ARBA00022771"/>
    </source>
</evidence>
<keyword evidence="10" id="KW-1185">Reference proteome</keyword>
<dbReference type="EMBL" id="SPHZ02000007">
    <property type="protein sequence ID" value="KAF0908386.1"/>
    <property type="molecule type" value="Genomic_DNA"/>
</dbReference>
<evidence type="ECO:0000259" key="8">
    <source>
        <dbReference type="PROSITE" id="PS50102"/>
    </source>
</evidence>
<dbReference type="AlphaFoldDB" id="A0A6G1D7I2"/>
<dbReference type="PROSITE" id="PS50102">
    <property type="entry name" value="RRM"/>
    <property type="match status" value="1"/>
</dbReference>
<evidence type="ECO:0000256" key="1">
    <source>
        <dbReference type="ARBA" id="ARBA00022723"/>
    </source>
</evidence>
<dbReference type="Pfam" id="PF00076">
    <property type="entry name" value="RRM_1"/>
    <property type="match status" value="1"/>
</dbReference>
<keyword evidence="4 6" id="KW-0694">RNA-binding</keyword>
<evidence type="ECO:0000256" key="3">
    <source>
        <dbReference type="ARBA" id="ARBA00022833"/>
    </source>
</evidence>
<name>A0A6G1D7I2_9ORYZ</name>
<dbReference type="Gene3D" id="3.30.70.330">
    <property type="match status" value="1"/>
</dbReference>
<dbReference type="Proteomes" id="UP000479710">
    <property type="component" value="Unassembled WGS sequence"/>
</dbReference>
<dbReference type="InterPro" id="IPR012677">
    <property type="entry name" value="Nucleotide-bd_a/b_plait_sf"/>
</dbReference>
<keyword evidence="2" id="KW-0863">Zinc-finger</keyword>
<dbReference type="GO" id="GO:0003723">
    <property type="term" value="F:RNA binding"/>
    <property type="evidence" value="ECO:0007669"/>
    <property type="project" value="UniProtKB-UniRule"/>
</dbReference>
<evidence type="ECO:0000313" key="9">
    <source>
        <dbReference type="EMBL" id="KAF0908386.1"/>
    </source>
</evidence>
<dbReference type="PANTHER" id="PTHR24009:SF0">
    <property type="entry name" value="ZINC FINGER CCCH DOMAIN-CONTAINING PROTEIN 18"/>
    <property type="match status" value="1"/>
</dbReference>
<feature type="region of interest" description="Disordered" evidence="7">
    <location>
        <begin position="292"/>
        <end position="327"/>
    </location>
</feature>
<evidence type="ECO:0000313" key="10">
    <source>
        <dbReference type="Proteomes" id="UP000479710"/>
    </source>
</evidence>
<evidence type="ECO:0000256" key="6">
    <source>
        <dbReference type="PROSITE-ProRule" id="PRU00176"/>
    </source>
</evidence>
<reference evidence="9 10" key="1">
    <citation type="submission" date="2019-11" db="EMBL/GenBank/DDBJ databases">
        <title>Whole genome sequence of Oryza granulata.</title>
        <authorList>
            <person name="Li W."/>
        </authorList>
    </citation>
    <scope>NUCLEOTIDE SEQUENCE [LARGE SCALE GENOMIC DNA]</scope>
    <source>
        <strain evidence="10">cv. Menghai</strain>
        <tissue evidence="9">Leaf</tissue>
    </source>
</reference>
<evidence type="ECO:0000256" key="5">
    <source>
        <dbReference type="ARBA" id="ARBA00023125"/>
    </source>
</evidence>
<dbReference type="PANTHER" id="PTHR24009">
    <property type="entry name" value="RNA-BINDING (RRM/RBD/RNP MOTIFS)"/>
    <property type="match status" value="1"/>
</dbReference>
<organism evidence="9 10">
    <name type="scientific">Oryza meyeriana var. granulata</name>
    <dbReference type="NCBI Taxonomy" id="110450"/>
    <lineage>
        <taxon>Eukaryota</taxon>
        <taxon>Viridiplantae</taxon>
        <taxon>Streptophyta</taxon>
        <taxon>Embryophyta</taxon>
        <taxon>Tracheophyta</taxon>
        <taxon>Spermatophyta</taxon>
        <taxon>Magnoliopsida</taxon>
        <taxon>Liliopsida</taxon>
        <taxon>Poales</taxon>
        <taxon>Poaceae</taxon>
        <taxon>BOP clade</taxon>
        <taxon>Oryzoideae</taxon>
        <taxon>Oryzeae</taxon>
        <taxon>Oryzinae</taxon>
        <taxon>Oryza</taxon>
        <taxon>Oryza meyeriana</taxon>
    </lineage>
</organism>
<comment type="caution">
    <text evidence="9">The sequence shown here is derived from an EMBL/GenBank/DDBJ whole genome shotgun (WGS) entry which is preliminary data.</text>
</comment>
<evidence type="ECO:0000256" key="4">
    <source>
        <dbReference type="ARBA" id="ARBA00022884"/>
    </source>
</evidence>
<keyword evidence="5" id="KW-0238">DNA-binding</keyword>
<keyword evidence="1" id="KW-0479">Metal-binding</keyword>
<evidence type="ECO:0000256" key="7">
    <source>
        <dbReference type="SAM" id="MobiDB-lite"/>
    </source>
</evidence>
<gene>
    <name evidence="9" type="ORF">E2562_025060</name>
</gene>
<dbReference type="OrthoDB" id="1897736at2759"/>
<dbReference type="InterPro" id="IPR035979">
    <property type="entry name" value="RBD_domain_sf"/>
</dbReference>
<dbReference type="SUPFAM" id="SSF54928">
    <property type="entry name" value="RNA-binding domain, RBD"/>
    <property type="match status" value="1"/>
</dbReference>
<proteinExistence type="predicted"/>
<keyword evidence="3" id="KW-0862">Zinc</keyword>
<feature type="domain" description="RRM" evidence="8">
    <location>
        <begin position="146"/>
        <end position="221"/>
    </location>
</feature>
<protein>
    <recommendedName>
        <fullName evidence="8">RRM domain-containing protein</fullName>
    </recommendedName>
</protein>
<sequence length="327" mass="37084">MVEWRLALRHKIKKLEPLYANDIVQYTNIAKPSWQIRWYALSALDEEIQLLIDEAKSSMGPLHTQQLLQSPSLQSPPACYESPSPYLRPQFQSLNTPSDGMPRDSLDAQVKVLGSGVPEMHNQRQSHPLGSQRDFLAHSLKDHPELKIYITFKEFSYASSITEENVRDYFKKFGPVINVYIPYKPEKHIFGSVTFQNAETVRLLLSRETSHFICGEEARIKPYLGRAEREQRKLAQKNDHFGNVAHRTSCANAIEGQSGEKLPSYNELSQELLKLRVSEKSGISNAIAPEIDSPLTYNLSEKETESPQGDHATKEFNVGESSELPAM</sequence>
<dbReference type="GO" id="GO:0003677">
    <property type="term" value="F:DNA binding"/>
    <property type="evidence" value="ECO:0007669"/>
    <property type="project" value="UniProtKB-KW"/>
</dbReference>
<dbReference type="GO" id="GO:0008270">
    <property type="term" value="F:zinc ion binding"/>
    <property type="evidence" value="ECO:0007669"/>
    <property type="project" value="UniProtKB-KW"/>
</dbReference>